<keyword evidence="4" id="KW-0337">GPI-anchor biosynthesis</keyword>
<dbReference type="InterPro" id="IPR007704">
    <property type="entry name" value="PIG-M"/>
</dbReference>
<feature type="region of interest" description="Disordered" evidence="15">
    <location>
        <begin position="1"/>
        <end position="22"/>
    </location>
</feature>
<protein>
    <recommendedName>
        <fullName evidence="14">GPI alpha-1,4-mannosyltransferase I, catalytic subunit</fullName>
    </recommendedName>
    <alternativeName>
        <fullName evidence="12">GPI mannosyltransferase I</fullName>
    </alternativeName>
    <alternativeName>
        <fullName evidence="11">Phosphatidylinositol-glycan biosynthesis class M protein</fullName>
    </alternativeName>
</protein>
<evidence type="ECO:0000313" key="18">
    <source>
        <dbReference type="Proteomes" id="UP000019149"/>
    </source>
</evidence>
<feature type="transmembrane region" description="Helical" evidence="16">
    <location>
        <begin position="461"/>
        <end position="482"/>
    </location>
</feature>
<organism evidence="17 18">
    <name type="scientific">Echinococcus granulosus</name>
    <name type="common">Hydatid tapeworm</name>
    <dbReference type="NCBI Taxonomy" id="6210"/>
    <lineage>
        <taxon>Eukaryota</taxon>
        <taxon>Metazoa</taxon>
        <taxon>Spiralia</taxon>
        <taxon>Lophotrochozoa</taxon>
        <taxon>Platyhelminthes</taxon>
        <taxon>Cestoda</taxon>
        <taxon>Eucestoda</taxon>
        <taxon>Cyclophyllidea</taxon>
        <taxon>Taeniidae</taxon>
        <taxon>Echinococcus</taxon>
        <taxon>Echinococcus granulosus group</taxon>
    </lineage>
</organism>
<evidence type="ECO:0000256" key="1">
    <source>
        <dbReference type="ARBA" id="ARBA00004477"/>
    </source>
</evidence>
<keyword evidence="5 17" id="KW-0328">Glycosyltransferase</keyword>
<keyword evidence="9 16" id="KW-1133">Transmembrane helix</keyword>
<evidence type="ECO:0000256" key="6">
    <source>
        <dbReference type="ARBA" id="ARBA00022679"/>
    </source>
</evidence>
<evidence type="ECO:0000256" key="15">
    <source>
        <dbReference type="SAM" id="MobiDB-lite"/>
    </source>
</evidence>
<keyword evidence="8" id="KW-0256">Endoplasmic reticulum</keyword>
<feature type="transmembrane region" description="Helical" evidence="16">
    <location>
        <begin position="552"/>
        <end position="575"/>
    </location>
</feature>
<dbReference type="Pfam" id="PF05007">
    <property type="entry name" value="Mannosyl_trans"/>
    <property type="match status" value="1"/>
</dbReference>
<evidence type="ECO:0000256" key="12">
    <source>
        <dbReference type="ARBA" id="ARBA00032997"/>
    </source>
</evidence>
<dbReference type="RefSeq" id="XP_024354863.1">
    <property type="nucleotide sequence ID" value="XM_024490539.1"/>
</dbReference>
<dbReference type="PANTHER" id="PTHR12886:SF0">
    <property type="entry name" value="GPI MANNOSYLTRANSFERASE 1"/>
    <property type="match status" value="1"/>
</dbReference>
<comment type="similarity">
    <text evidence="3">Belongs to the PIGM family.</text>
</comment>
<dbReference type="OMA" id="MLWFIGQ"/>
<dbReference type="GeneID" id="36337005"/>
<name>W6UYF8_ECHGR</name>
<dbReference type="GO" id="GO:0006506">
    <property type="term" value="P:GPI anchor biosynthetic process"/>
    <property type="evidence" value="ECO:0007669"/>
    <property type="project" value="UniProtKB-UniPathway"/>
</dbReference>
<feature type="transmembrane region" description="Helical" evidence="16">
    <location>
        <begin position="581"/>
        <end position="607"/>
    </location>
</feature>
<keyword evidence="7 16" id="KW-0812">Transmembrane</keyword>
<dbReference type="EMBL" id="APAU02000005">
    <property type="protein sequence ID" value="EUB63667.1"/>
    <property type="molecule type" value="Genomic_DNA"/>
</dbReference>
<evidence type="ECO:0000256" key="9">
    <source>
        <dbReference type="ARBA" id="ARBA00022989"/>
    </source>
</evidence>
<feature type="transmembrane region" description="Helical" evidence="16">
    <location>
        <begin position="680"/>
        <end position="702"/>
    </location>
</feature>
<dbReference type="UniPathway" id="UPA00196"/>
<comment type="caution">
    <text evidence="17">The sequence shown here is derived from an EMBL/GenBank/DDBJ whole genome shotgun (WGS) entry which is preliminary data.</text>
</comment>
<evidence type="ECO:0000256" key="13">
    <source>
        <dbReference type="ARBA" id="ARBA00093408"/>
    </source>
</evidence>
<evidence type="ECO:0000256" key="5">
    <source>
        <dbReference type="ARBA" id="ARBA00022676"/>
    </source>
</evidence>
<evidence type="ECO:0000256" key="8">
    <source>
        <dbReference type="ARBA" id="ARBA00022824"/>
    </source>
</evidence>
<reference evidence="17 18" key="1">
    <citation type="journal article" date="2013" name="Nat. Genet.">
        <title>The genome of the hydatid tapeworm Echinococcus granulosus.</title>
        <authorList>
            <person name="Zheng H."/>
            <person name="Zhang W."/>
            <person name="Zhang L."/>
            <person name="Zhang Z."/>
            <person name="Li J."/>
            <person name="Lu G."/>
            <person name="Zhu Y."/>
            <person name="Wang Y."/>
            <person name="Huang Y."/>
            <person name="Liu J."/>
            <person name="Kang H."/>
            <person name="Chen J."/>
            <person name="Wang L."/>
            <person name="Chen A."/>
            <person name="Yu S."/>
            <person name="Gao Z."/>
            <person name="Jin L."/>
            <person name="Gu W."/>
            <person name="Wang Z."/>
            <person name="Zhao L."/>
            <person name="Shi B."/>
            <person name="Wen H."/>
            <person name="Lin R."/>
            <person name="Jones M.K."/>
            <person name="Brejova B."/>
            <person name="Vinar T."/>
            <person name="Zhao G."/>
            <person name="McManus D.P."/>
            <person name="Chen Z."/>
            <person name="Zhou Y."/>
            <person name="Wang S."/>
        </authorList>
    </citation>
    <scope>NUCLEOTIDE SEQUENCE [LARGE SCALE GENOMIC DNA]</scope>
</reference>
<feature type="transmembrane region" description="Helical" evidence="16">
    <location>
        <begin position="395"/>
        <end position="412"/>
    </location>
</feature>
<dbReference type="CTD" id="36337005"/>
<dbReference type="Proteomes" id="UP000019149">
    <property type="component" value="Unassembled WGS sequence"/>
</dbReference>
<evidence type="ECO:0000256" key="11">
    <source>
        <dbReference type="ARBA" id="ARBA00031139"/>
    </source>
</evidence>
<dbReference type="KEGG" id="egl:EGR_01290"/>
<keyword evidence="6" id="KW-0808">Transferase</keyword>
<feature type="transmembrane region" description="Helical" evidence="16">
    <location>
        <begin position="419"/>
        <end position="441"/>
    </location>
</feature>
<feature type="transmembrane region" description="Helical" evidence="16">
    <location>
        <begin position="650"/>
        <end position="668"/>
    </location>
</feature>
<dbReference type="AlphaFoldDB" id="W6UYF8"/>
<dbReference type="GO" id="GO:1990529">
    <property type="term" value="C:glycosylphosphatidylinositol-mannosyltransferase I complex"/>
    <property type="evidence" value="ECO:0007669"/>
    <property type="project" value="TreeGrafter"/>
</dbReference>
<gene>
    <name evidence="17" type="ORF">EGR_01290</name>
</gene>
<keyword evidence="18" id="KW-1185">Reference proteome</keyword>
<keyword evidence="10 16" id="KW-0472">Membrane</keyword>
<dbReference type="GO" id="GO:0005789">
    <property type="term" value="C:endoplasmic reticulum membrane"/>
    <property type="evidence" value="ECO:0007669"/>
    <property type="project" value="UniProtKB-SubCell"/>
</dbReference>
<proteinExistence type="inferred from homology"/>
<dbReference type="GO" id="GO:0051751">
    <property type="term" value="F:alpha-1,4-mannosyltransferase activity"/>
    <property type="evidence" value="ECO:0007669"/>
    <property type="project" value="InterPro"/>
</dbReference>
<comment type="pathway">
    <text evidence="2">Glycolipid biosynthesis; glycosylphosphatidylinositol-anchor biosynthesis.</text>
</comment>
<comment type="subcellular location">
    <subcellularLocation>
        <location evidence="1">Endoplasmic reticulum membrane</location>
        <topology evidence="1">Multi-pass membrane protein</topology>
    </subcellularLocation>
</comment>
<evidence type="ECO:0000256" key="10">
    <source>
        <dbReference type="ARBA" id="ARBA00023136"/>
    </source>
</evidence>
<evidence type="ECO:0000256" key="16">
    <source>
        <dbReference type="SAM" id="Phobius"/>
    </source>
</evidence>
<evidence type="ECO:0000313" key="17">
    <source>
        <dbReference type="EMBL" id="EUB63667.1"/>
    </source>
</evidence>
<evidence type="ECO:0000256" key="14">
    <source>
        <dbReference type="ARBA" id="ARBA00093608"/>
    </source>
</evidence>
<comment type="function">
    <text evidence="13">Catalytic subunit of the glycosylphosphatidylinositol-mannosyltransferase I complex which catalyzes the transfer of the first mannose, via an alpha-1,4 bond from a dolichol-phosphate-mannose (Dol-P-Man) to the glucosaminyl acyl phosphatidylinositol (GlcN-(acyl)PI) intermediate to generate alpha-D-Man-(1-&gt;4)-alpha-D-GlcN-(1-&gt;6)-(1-radyl,2-acyl-sn-glycero-3-phospho)-2-acyl-inositol and participates in the sixth step of the glycosylphosphatidylinositol-anchor biosynthesis.</text>
</comment>
<accession>W6UYF8</accession>
<sequence>MLTSQKLQMPPVMNERSPDDHKDSVIARNPGLCGILPANQKLAFVDIGLDSSRRRRLILIREADGTLRHAYASERDRLNQIFFPLPGRRLRTPSLFRDANLERVYNDAVAKIWACYQTASDQSENDSANIVTRLRLTRHYGPFALYVISRLQRPACLVQEALFHQALDTVYRLLILTSLLHPESNFAMKAVEQGIPSSTPERDHFVPVNKIILDIVRRHKAFMCTDFMVFWTVRSMKTRLPGDFAKYLLSSALVLRLGLFTFSLWQDATRWPDGQLRFTDVDYDVFTDAAKAMTTGVNIYEARPTYRYSPLIALFLWPGHFVSTTFRLSAPFRAVAYAFGKVVFISADIFCALLQRHIILTENATQSISTHTISWLVGAFWLFNPVTTTVSVRGNAESILGVCVLACLWCLLQNRVVLAGLLFGLCIHIKLYPVIYAPVIYLQLNEPSHPSIHLLPTRCHWCFGLATLTSLSGLTWAAYAAYGRTFLDHAYFYHFTRVDLWHNFAPHFYPIYLFEGSLALNETAYDSSLFPYNHFPVWLLEIFFCPATLQHLYALFKVLIMLPSALLVIGLSFHLWHTPSFAWFAITFAFVTFNKVCTSQYFLWWLVLLPPALAHIHTPPGCHEASKGLFGYVARTTGLTPSVVRRTTSLAGLWFAGQVCWLTVAYLHEMGGGAFWGRSLWLALWGASALFLVVNVVILKCLMRWLSTGISLTSSDKRLNHSQSPSTSMTLFKFDKHKEELEGVIRRRNVKETVDPWVT</sequence>
<dbReference type="Pfam" id="PF10245">
    <property type="entry name" value="MRP-S22"/>
    <property type="match status" value="1"/>
</dbReference>
<evidence type="ECO:0000256" key="2">
    <source>
        <dbReference type="ARBA" id="ARBA00004687"/>
    </source>
</evidence>
<dbReference type="OrthoDB" id="1741594at2759"/>
<evidence type="ECO:0000256" key="7">
    <source>
        <dbReference type="ARBA" id="ARBA00022692"/>
    </source>
</evidence>
<evidence type="ECO:0000256" key="3">
    <source>
        <dbReference type="ARBA" id="ARBA00011071"/>
    </source>
</evidence>
<dbReference type="GO" id="GO:0004376">
    <property type="term" value="F:GPI mannosyltransferase activity"/>
    <property type="evidence" value="ECO:0007669"/>
    <property type="project" value="InterPro"/>
</dbReference>
<evidence type="ECO:0000256" key="4">
    <source>
        <dbReference type="ARBA" id="ARBA00022502"/>
    </source>
</evidence>
<dbReference type="STRING" id="6210.W6UYF8"/>
<dbReference type="InterPro" id="IPR019374">
    <property type="entry name" value="Ribosomal_mS22"/>
</dbReference>
<dbReference type="PANTHER" id="PTHR12886">
    <property type="entry name" value="PIG-M MANNOSYLTRANSFERASE"/>
    <property type="match status" value="1"/>
</dbReference>